<dbReference type="InterPro" id="IPR014710">
    <property type="entry name" value="RmlC-like_jellyroll"/>
</dbReference>
<comment type="caution">
    <text evidence="2">The sequence shown here is derived from an EMBL/GenBank/DDBJ whole genome shotgun (WGS) entry which is preliminary data.</text>
</comment>
<dbReference type="SUPFAM" id="SSF51182">
    <property type="entry name" value="RmlC-like cupins"/>
    <property type="match status" value="1"/>
</dbReference>
<dbReference type="InterPro" id="IPR011051">
    <property type="entry name" value="RmlC_Cupin_sf"/>
</dbReference>
<evidence type="ECO:0000313" key="3">
    <source>
        <dbReference type="Proteomes" id="UP000276223"/>
    </source>
</evidence>
<evidence type="ECO:0000259" key="1">
    <source>
        <dbReference type="Pfam" id="PF05523"/>
    </source>
</evidence>
<dbReference type="CDD" id="cd20292">
    <property type="entry name" value="cupin_QdtA-like"/>
    <property type="match status" value="1"/>
</dbReference>
<reference evidence="2 3" key="1">
    <citation type="submission" date="2018-11" db="EMBL/GenBank/DDBJ databases">
        <title>Genomic Encyclopedia of Type Strains, Phase IV (KMG-IV): sequencing the most valuable type-strain genomes for metagenomic binning, comparative biology and taxonomic classification.</title>
        <authorList>
            <person name="Goeker M."/>
        </authorList>
    </citation>
    <scope>NUCLEOTIDE SEQUENCE [LARGE SCALE GENOMIC DNA]</scope>
    <source>
        <strain evidence="2 3">DSM 22027</strain>
    </source>
</reference>
<name>A0A3N1UN25_9BACT</name>
<evidence type="ECO:0000313" key="2">
    <source>
        <dbReference type="EMBL" id="ROQ89867.1"/>
    </source>
</evidence>
<keyword evidence="3" id="KW-1185">Reference proteome</keyword>
<gene>
    <name evidence="2" type="ORF">EDC27_2983</name>
</gene>
<accession>A0A3N1UN25</accession>
<dbReference type="Pfam" id="PF05523">
    <property type="entry name" value="FdtA"/>
    <property type="match status" value="1"/>
</dbReference>
<dbReference type="Proteomes" id="UP000276223">
    <property type="component" value="Unassembled WGS sequence"/>
</dbReference>
<feature type="domain" description="Sugar 3,4-ketoisomerase QdtA cupin" evidence="1">
    <location>
        <begin position="7"/>
        <end position="132"/>
    </location>
</feature>
<dbReference type="Gene3D" id="2.60.120.10">
    <property type="entry name" value="Jelly Rolls"/>
    <property type="match status" value="1"/>
</dbReference>
<dbReference type="AlphaFoldDB" id="A0A3N1UN25"/>
<organism evidence="2 3">
    <name type="scientific">Desulfosoma caldarium</name>
    <dbReference type="NCBI Taxonomy" id="610254"/>
    <lineage>
        <taxon>Bacteria</taxon>
        <taxon>Pseudomonadati</taxon>
        <taxon>Thermodesulfobacteriota</taxon>
        <taxon>Syntrophobacteria</taxon>
        <taxon>Syntrophobacterales</taxon>
        <taxon>Syntrophobacteraceae</taxon>
        <taxon>Desulfosoma</taxon>
    </lineage>
</organism>
<protein>
    <submittedName>
        <fullName evidence="2">WxcM-like protein</fullName>
    </submittedName>
</protein>
<sequence length="137" mass="16056">MKTTVHDGKFIDLPKIIDRQWAIMPIYGGVHLPFSIRRVYFLYDVPSGQHRGGHAHRKLQQLFVSVMGIFDMVLDDGLGRRRIHMDRAYCELYVPQMFERELENFSSKGIGLFLNSLCFDQSDDIRDGECFRWEKAL</sequence>
<dbReference type="RefSeq" id="WP_123291426.1">
    <property type="nucleotide sequence ID" value="NZ_RJVA01000016.1"/>
</dbReference>
<dbReference type="InterPro" id="IPR008894">
    <property type="entry name" value="QdtA_cupin_dom"/>
</dbReference>
<dbReference type="OrthoDB" id="272049at2"/>
<dbReference type="EMBL" id="RJVA01000016">
    <property type="protein sequence ID" value="ROQ89867.1"/>
    <property type="molecule type" value="Genomic_DNA"/>
</dbReference>
<proteinExistence type="predicted"/>